<keyword evidence="2" id="KW-1185">Reference proteome</keyword>
<accession>A0ACC4AQ04</accession>
<evidence type="ECO:0000313" key="2">
    <source>
        <dbReference type="Proteomes" id="UP000309997"/>
    </source>
</evidence>
<protein>
    <submittedName>
        <fullName evidence="1">Uncharacterized protein</fullName>
    </submittedName>
</protein>
<reference evidence="1 2" key="1">
    <citation type="journal article" date="2024" name="Plant Biotechnol. J.">
        <title>Genome and CRISPR/Cas9 system of a widespread forest tree (Populus alba) in the world.</title>
        <authorList>
            <person name="Liu Y.J."/>
            <person name="Jiang P.F."/>
            <person name="Han X.M."/>
            <person name="Li X.Y."/>
            <person name="Wang H.M."/>
            <person name="Wang Y.J."/>
            <person name="Wang X.X."/>
            <person name="Zeng Q.Y."/>
        </authorList>
    </citation>
    <scope>NUCLEOTIDE SEQUENCE [LARGE SCALE GENOMIC DNA]</scope>
    <source>
        <strain evidence="2">cv. PAL-ZL1</strain>
    </source>
</reference>
<gene>
    <name evidence="1" type="ORF">D5086_030911</name>
</gene>
<evidence type="ECO:0000313" key="1">
    <source>
        <dbReference type="EMBL" id="KAL3568260.1"/>
    </source>
</evidence>
<proteinExistence type="predicted"/>
<name>A0ACC4AQ04_POPAL</name>
<dbReference type="Proteomes" id="UP000309997">
    <property type="component" value="Unassembled WGS sequence"/>
</dbReference>
<sequence>MFTPQRKVWSGWSLTPRSEAGQKNGSEPGSDLKGKSVGFVEQVTPNGVRPNLDGEDLADKVSRLENELFEYQYNMGLLLIEKKEWGSKHEELMQAFTEATEAVKREQAAHLIALSDAEKQEENLRRALGVEKQCVLDLEKAVREMRSENADIKFTADSKLAEAKALVMSIEEKSLEVEVKLRAADAKLAEVSRKSSDIQRKLLDVESRESTLRMERLSFIAEKEVYETTFSKQREDLQEWEKKLQEGEERLSKSQRIINQREERANENDRILKQKEKDLEEAQKKIEDANSILKRKEDDISNRLTNLTIKEKAFDATRKKLEVKEVELRALEEKLNERERVEIKKLTDEHNAILDAKKHEFELEAEQKKKSLDEDLKNKVIELEKRETEIKHKEEKAAKREQALDKKLEKCKEKENEFESKSKSLKEREKAIRSEQKKFEGEKNQLESAKENFLNLKAELEKTKASNEEQLLKIHEEKERLKVSEEERSEYARLQAELKEEINKCRLQEELLLKDADDLKQQKGNFEREWEDLDEKRAEAEKELKSIREQKEKFEKHRLSEEERIRNERKETENYIKRELEALQVAKESFEAIMEHERSVMAEKAQNERNQMLHSIEMQKTELENELQRRQEEMDRLLQEKEKLFEEEREREFKNSNFLRDVARREMEDMKLERLRIEKEKQEVDEKKRHLQEQQIEMREDIDKLGNLSRKLKDHREQFIKEKERFIVFVEQNKDCKNCGELTSEFVLSDLISSQEIEKADALPTSKLVNNHVTTDDGNLAASEKHDSEISPTLAHSVSPVSWLRKCTSKILKFSAGKRIEPAALQNLTDGTPLSGEQVNAEEMSKRLDFTENEPELSFAIVNDSLDAQRVLSDTSIREVEAGHDLSINDQSNNNGTAPEIQEDSQPSGLKHGPQRRKRGRPRVSRTRSVKEVVQDAKAFLGGALELSEAEESGHLKSESREESSLADKGGPRNARKRNRTQTSQISVSDRYGDDSEGHSDSVTAGDRRKRRQKVVPNQTQGQTQYNLRRRNLGVAVVTAKASSNLNNEKEKEDDGVSSPQDGNLLRSAPAASAGAASENGESMHFARCANVMDTMDGDGSARRMDENAALSEEINGTPEGAGEYGIADENRSETPRGDNEDEDEDDDEEESLHPGEVSIGKKLWTFLTTVRETEELMEFLGILNGAELTIVQSRISLVNKIQLQAVLDYVDDAGSSLTNAFLGEVCQ</sequence>
<comment type="caution">
    <text evidence="1">The sequence shown here is derived from an EMBL/GenBank/DDBJ whole genome shotgun (WGS) entry which is preliminary data.</text>
</comment>
<dbReference type="EMBL" id="RCHU02000017">
    <property type="protein sequence ID" value="KAL3568260.1"/>
    <property type="molecule type" value="Genomic_DNA"/>
</dbReference>
<organism evidence="1 2">
    <name type="scientific">Populus alba</name>
    <name type="common">White poplar</name>
    <dbReference type="NCBI Taxonomy" id="43335"/>
    <lineage>
        <taxon>Eukaryota</taxon>
        <taxon>Viridiplantae</taxon>
        <taxon>Streptophyta</taxon>
        <taxon>Embryophyta</taxon>
        <taxon>Tracheophyta</taxon>
        <taxon>Spermatophyta</taxon>
        <taxon>Magnoliopsida</taxon>
        <taxon>eudicotyledons</taxon>
        <taxon>Gunneridae</taxon>
        <taxon>Pentapetalae</taxon>
        <taxon>rosids</taxon>
        <taxon>fabids</taxon>
        <taxon>Malpighiales</taxon>
        <taxon>Salicaceae</taxon>
        <taxon>Saliceae</taxon>
        <taxon>Populus</taxon>
    </lineage>
</organism>